<dbReference type="STRING" id="331113.SNE_A03220"/>
<keyword evidence="1" id="KW-0812">Transmembrane</keyword>
<keyword evidence="1" id="KW-0472">Membrane</keyword>
<proteinExistence type="predicted"/>
<evidence type="ECO:0000313" key="3">
    <source>
        <dbReference type="Proteomes" id="UP000000496"/>
    </source>
</evidence>
<protein>
    <submittedName>
        <fullName evidence="2">Uncharacterized protein</fullName>
    </submittedName>
</protein>
<evidence type="ECO:0000313" key="2">
    <source>
        <dbReference type="EMBL" id="CCB88199.1"/>
    </source>
</evidence>
<reference evidence="2 3" key="2">
    <citation type="journal article" date="2011" name="Mol. Biol. Evol.">
        <title>Unity in variety--the pan-genome of the Chlamydiae.</title>
        <authorList>
            <person name="Collingro A."/>
            <person name="Tischler P."/>
            <person name="Weinmaier T."/>
            <person name="Penz T."/>
            <person name="Heinz E."/>
            <person name="Brunham R.C."/>
            <person name="Read T.D."/>
            <person name="Bavoil P.M."/>
            <person name="Sachse K."/>
            <person name="Kahane S."/>
            <person name="Friedman M.G."/>
            <person name="Rattei T."/>
            <person name="Myers G.S."/>
            <person name="Horn M."/>
        </authorList>
    </citation>
    <scope>NUCLEOTIDE SEQUENCE [LARGE SCALE GENOMIC DNA]</scope>
    <source>
        <strain evidence="3">ATCC VR-1471 / Z</strain>
    </source>
</reference>
<dbReference type="Proteomes" id="UP000000496">
    <property type="component" value="Chromosome gsn.131"/>
</dbReference>
<evidence type="ECO:0000256" key="1">
    <source>
        <dbReference type="SAM" id="Phobius"/>
    </source>
</evidence>
<accession>F8L4N5</accession>
<keyword evidence="1" id="KW-1133">Transmembrane helix</keyword>
<name>F8L4N5_SIMNZ</name>
<dbReference type="HOGENOM" id="CLU_1936705_0_0_0"/>
<keyword evidence="3" id="KW-1185">Reference proteome</keyword>
<sequence>MPSHLSEFSGLFTTSVTIDTTNITLAHLSKLGKLELEKLVSVYGTSLESALLARTFANSVAIHALAVTFIFGFIAHQSPRENVRKVATFITVASTLTAFLAGFTSVVYTFQIHDYAYWKNVCVKFIELTP</sequence>
<dbReference type="EMBL" id="FR872582">
    <property type="protein sequence ID" value="CCB88199.1"/>
    <property type="molecule type" value="Genomic_DNA"/>
</dbReference>
<organism evidence="2 3">
    <name type="scientific">Simkania negevensis (strain ATCC VR-1471 / DSM 27360 / Z)</name>
    <dbReference type="NCBI Taxonomy" id="331113"/>
    <lineage>
        <taxon>Bacteria</taxon>
        <taxon>Pseudomonadati</taxon>
        <taxon>Chlamydiota</taxon>
        <taxon>Chlamydiia</taxon>
        <taxon>Parachlamydiales</taxon>
        <taxon>Simkaniaceae</taxon>
        <taxon>Simkania</taxon>
    </lineage>
</organism>
<reference key="1">
    <citation type="journal article" date="2011" name="Mol. Biol. Evol.">
        <title>Unity in variety -- the pan-genome of the Chlamydiae.</title>
        <authorList>
            <person name="Collingro A."/>
            <person name="Tischler P."/>
            <person name="Weinmaier T."/>
            <person name="Penz T."/>
            <person name="Heinz E."/>
            <person name="Brunham R.C."/>
            <person name="Read T.D."/>
            <person name="Bavoil P.M."/>
            <person name="Sachse K."/>
            <person name="Kahane S."/>
            <person name="Friedman M.G."/>
            <person name="Rattei T."/>
            <person name="Myers G.S.A."/>
            <person name="Horn M."/>
        </authorList>
    </citation>
    <scope>NUCLEOTIDE SEQUENCE</scope>
    <source>
        <strain>Z</strain>
    </source>
</reference>
<dbReference type="KEGG" id="sng:SNE_A03220"/>
<gene>
    <name evidence="2" type="ordered locus">SNE_A03220</name>
</gene>
<feature type="transmembrane region" description="Helical" evidence="1">
    <location>
        <begin position="86"/>
        <end position="110"/>
    </location>
</feature>
<feature type="transmembrane region" description="Helical" evidence="1">
    <location>
        <begin position="56"/>
        <end position="74"/>
    </location>
</feature>
<dbReference type="AlphaFoldDB" id="F8L4N5"/>